<dbReference type="RefSeq" id="WP_149687443.1">
    <property type="nucleotide sequence ID" value="NZ_SDPQ02000001.1"/>
</dbReference>
<dbReference type="OrthoDB" id="3824918at2"/>
<feature type="domain" description="Low molecular weight protein antigen 6 PH" evidence="2">
    <location>
        <begin position="65"/>
        <end position="133"/>
    </location>
</feature>
<dbReference type="InterPro" id="IPR019692">
    <property type="entry name" value="CFP-6_PH"/>
</dbReference>
<evidence type="ECO:0000256" key="1">
    <source>
        <dbReference type="SAM" id="Phobius"/>
    </source>
</evidence>
<evidence type="ECO:0000313" key="3">
    <source>
        <dbReference type="EMBL" id="KAA1399294.1"/>
    </source>
</evidence>
<evidence type="ECO:0000259" key="2">
    <source>
        <dbReference type="Pfam" id="PF10756"/>
    </source>
</evidence>
<dbReference type="Proteomes" id="UP000380867">
    <property type="component" value="Unassembled WGS sequence"/>
</dbReference>
<accession>A0A5M4FGK7</accession>
<reference evidence="3" key="1">
    <citation type="submission" date="2019-09" db="EMBL/GenBank/DDBJ databases">
        <authorList>
            <person name="Li J."/>
        </authorList>
    </citation>
    <scope>NUCLEOTIDE SEQUENCE [LARGE SCALE GENOMIC DNA]</scope>
    <source>
        <strain evidence="3">JCM 14732</strain>
    </source>
</reference>
<dbReference type="EMBL" id="SDPQ02000001">
    <property type="protein sequence ID" value="KAA1399294.1"/>
    <property type="molecule type" value="Genomic_DNA"/>
</dbReference>
<keyword evidence="1" id="KW-0812">Transmembrane</keyword>
<keyword evidence="1" id="KW-0472">Membrane</keyword>
<gene>
    <name evidence="3" type="ORF">ESP70_000515</name>
</gene>
<feature type="transmembrane region" description="Helical" evidence="1">
    <location>
        <begin position="46"/>
        <end position="63"/>
    </location>
</feature>
<organism evidence="3 4">
    <name type="scientific">Aeromicrobium ginsengisoli</name>
    <dbReference type="NCBI Taxonomy" id="363867"/>
    <lineage>
        <taxon>Bacteria</taxon>
        <taxon>Bacillati</taxon>
        <taxon>Actinomycetota</taxon>
        <taxon>Actinomycetes</taxon>
        <taxon>Propionibacteriales</taxon>
        <taxon>Nocardioidaceae</taxon>
        <taxon>Aeromicrobium</taxon>
    </lineage>
</organism>
<proteinExistence type="predicted"/>
<evidence type="ECO:0000313" key="4">
    <source>
        <dbReference type="Proteomes" id="UP000380867"/>
    </source>
</evidence>
<keyword evidence="4" id="KW-1185">Reference proteome</keyword>
<comment type="caution">
    <text evidence="3">The sequence shown here is derived from an EMBL/GenBank/DDBJ whole genome shotgun (WGS) entry which is preliminary data.</text>
</comment>
<protein>
    <recommendedName>
        <fullName evidence="2">Low molecular weight protein antigen 6 PH domain-containing protein</fullName>
    </recommendedName>
</protein>
<dbReference type="AlphaFoldDB" id="A0A5M4FGK7"/>
<dbReference type="Pfam" id="PF10756">
    <property type="entry name" value="bPH_6"/>
    <property type="match status" value="1"/>
</dbReference>
<keyword evidence="1" id="KW-1133">Transmembrane helix</keyword>
<name>A0A5M4FGK7_9ACTN</name>
<feature type="transmembrane region" description="Helical" evidence="1">
    <location>
        <begin position="12"/>
        <end position="34"/>
    </location>
</feature>
<sequence>MPDLRTFRPGGARVVAYAVGVIMLVITVVIGLALPDDISFTVAEDITLWLIIIAVLVFLHGIGRSFVRADDDGVEVLNGYRHHRIPWSDIQGFAMGSGAPWPTLVTNDDERVMLFAIQGSDGGYAREAVAYLRSRVPS</sequence>